<gene>
    <name evidence="4" type="ORF">AMON00008_LOCUS64274</name>
</gene>
<evidence type="ECO:0000256" key="2">
    <source>
        <dbReference type="ARBA" id="ARBA00023002"/>
    </source>
</evidence>
<name>A0A7S4VVD9_9DINO</name>
<evidence type="ECO:0000313" key="4">
    <source>
        <dbReference type="EMBL" id="CAE4668237.1"/>
    </source>
</evidence>
<dbReference type="Pfam" id="PF00208">
    <property type="entry name" value="ELFV_dehydrog"/>
    <property type="match status" value="1"/>
</dbReference>
<keyword evidence="2" id="KW-0560">Oxidoreductase</keyword>
<dbReference type="PANTHER" id="PTHR11606">
    <property type="entry name" value="GLUTAMATE DEHYDROGENASE"/>
    <property type="match status" value="1"/>
</dbReference>
<dbReference type="Gene3D" id="3.60.130.10">
    <property type="entry name" value="Clavaminate synthase-like"/>
    <property type="match status" value="1"/>
</dbReference>
<sequence>MVRPITGSTYCPAARMFSTATLTKATNPVSATVSQSLERLNKRVEQRYQHWPVTVKHPDLVRSGQLRCRLPNGEEVAGDWVLLLHTNQTGGAYKGEIRISQASGPQLLADAAKITEKALHGGISFGGAVANIHVDAVTLDAVAQAQLVEALLFEIREFIGPRIFVPAPGLNVSYPKAAEHIQSIMEGITGKSGPFSTGKQSFHPRTRATGSGAFYTIMRLLERMGKSPDQMTFALDGIGKSMLPLAELLHARGLRVVGICDSSAAVVGDLEVPSIVAWKRAGRKLADWPLPSSSVTRHPRDELLKQPCSVLVLGSAMDRVDEASAKALQVTDMIVKVANNPLTEEAGQLVVQQRPSLLLVPELLASPGGLYGSWAEMQHDISGGGSADTDAFLKALQRHIEGLVDEACERAGDALTSDGSCLQHSIQEVLAARSDLMSHCPLVEPPVTLPSGTTVTKRNMVHLDDGKPELLTWNQLSQYDVHVVDLPPVIGNRFADICSCLPSIASFTPNFPEQAGGFEDYQRMLHRYGVLGAVVLLRLMDEHAPDVLPFLWDVQQKLKGRGNGVLPHVVFRNFATGELTPAILRTPQDDYPGRSADEYKEQDNMEELSMLAACYALGYRHMFSKYEKGGVAIQKNIPVDSVAGKSLGADPISVHLHTEDVHEWPHYNTFMLKGVVSNPARTALVHARNIEGLVRKDASLTPEQQDAVIKGMTECCQMTQGGGIHLRPSEQKSLRSIPAQDVRWRGCYSDVENAISPVTQLKVNGAVYPLGQRETGVPVMRVMPLDADDYPTDEARHTAAMFVEWARRRLSSPNECASEPLVSGLSIQRGELHLLSNFHHMHGRMRIAPEAPNRYVNRLYLAQDLELLWDNELNAADLPSFIERLERQMCESSCAEDVEYLKHVCEIKASPTADTEPDKEDQVRLQAFDSLKSQLGVLHSSLHNIEYLHSHPQYFVGSPSAEESLKGLVTELDVLFLALMKWSKTFAPGVVRGTTAQWEEVAGDVKDLCATLLRLDLCHTSQGHVSTRWKEAKVLVNDAAYVAATKVQASRLASQLSSML</sequence>
<dbReference type="GO" id="GO:0005739">
    <property type="term" value="C:mitochondrion"/>
    <property type="evidence" value="ECO:0007669"/>
    <property type="project" value="TreeGrafter"/>
</dbReference>
<comment type="similarity">
    <text evidence="1">Belongs to the Glu/Leu/Phe/Val dehydrogenases family.</text>
</comment>
<evidence type="ECO:0000256" key="1">
    <source>
        <dbReference type="ARBA" id="ARBA00006382"/>
    </source>
</evidence>
<dbReference type="InterPro" id="IPR006096">
    <property type="entry name" value="Glu/Leu/Phe/Val/Trp_DH_C"/>
</dbReference>
<dbReference type="SMART" id="SM00839">
    <property type="entry name" value="ELFV_dehydrog"/>
    <property type="match status" value="1"/>
</dbReference>
<dbReference type="GO" id="GO:0004352">
    <property type="term" value="F:glutamate dehydrogenase (NAD+) activity"/>
    <property type="evidence" value="ECO:0007669"/>
    <property type="project" value="TreeGrafter"/>
</dbReference>
<proteinExistence type="inferred from homology"/>
<accession>A0A7S4VVD9</accession>
<protein>
    <recommendedName>
        <fullName evidence="3">Glutamate/phenylalanine/leucine/valine/L-tryptophan dehydrogenase C-terminal domain-containing protein</fullName>
    </recommendedName>
</protein>
<feature type="domain" description="Glutamate/phenylalanine/leucine/valine/L-tryptophan dehydrogenase C-terminal" evidence="3">
    <location>
        <begin position="202"/>
        <end position="437"/>
    </location>
</feature>
<dbReference type="SUPFAM" id="SSF53223">
    <property type="entry name" value="Aminoacid dehydrogenase-like, N-terminal domain"/>
    <property type="match status" value="1"/>
</dbReference>
<dbReference type="InterPro" id="IPR006097">
    <property type="entry name" value="Glu/Leu/Phe/Val/Trp_DH_dimer"/>
</dbReference>
<dbReference type="InterPro" id="IPR042098">
    <property type="entry name" value="TauD-like_sf"/>
</dbReference>
<reference evidence="4" key="1">
    <citation type="submission" date="2021-01" db="EMBL/GenBank/DDBJ databases">
        <authorList>
            <person name="Corre E."/>
            <person name="Pelletier E."/>
            <person name="Niang G."/>
            <person name="Scheremetjew M."/>
            <person name="Finn R."/>
            <person name="Kale V."/>
            <person name="Holt S."/>
            <person name="Cochrane G."/>
            <person name="Meng A."/>
            <person name="Brown T."/>
            <person name="Cohen L."/>
        </authorList>
    </citation>
    <scope>NUCLEOTIDE SEQUENCE</scope>
    <source>
        <strain evidence="4">CCMP3105</strain>
    </source>
</reference>
<dbReference type="SUPFAM" id="SSF51735">
    <property type="entry name" value="NAD(P)-binding Rossmann-fold domains"/>
    <property type="match status" value="1"/>
</dbReference>
<dbReference type="EMBL" id="HBNR01089578">
    <property type="protein sequence ID" value="CAE4668237.1"/>
    <property type="molecule type" value="Transcribed_RNA"/>
</dbReference>
<dbReference type="GO" id="GO:0006538">
    <property type="term" value="P:L-glutamate catabolic process"/>
    <property type="evidence" value="ECO:0007669"/>
    <property type="project" value="TreeGrafter"/>
</dbReference>
<dbReference type="InterPro" id="IPR046346">
    <property type="entry name" value="Aminoacid_DH-like_N_sf"/>
</dbReference>
<dbReference type="Gene3D" id="3.40.50.10860">
    <property type="entry name" value="Leucine Dehydrogenase, chain A, domain 1"/>
    <property type="match status" value="1"/>
</dbReference>
<dbReference type="PANTHER" id="PTHR11606:SF13">
    <property type="entry name" value="GLUTAMATE DEHYDROGENASE 1, MITOCHONDRIAL"/>
    <property type="match status" value="1"/>
</dbReference>
<evidence type="ECO:0000259" key="3">
    <source>
        <dbReference type="SMART" id="SM00839"/>
    </source>
</evidence>
<dbReference type="Gene3D" id="3.40.50.720">
    <property type="entry name" value="NAD(P)-binding Rossmann-like Domain"/>
    <property type="match status" value="1"/>
</dbReference>
<dbReference type="InterPro" id="IPR036291">
    <property type="entry name" value="NAD(P)-bd_dom_sf"/>
</dbReference>
<organism evidence="4">
    <name type="scientific">Alexandrium monilatum</name>
    <dbReference type="NCBI Taxonomy" id="311494"/>
    <lineage>
        <taxon>Eukaryota</taxon>
        <taxon>Sar</taxon>
        <taxon>Alveolata</taxon>
        <taxon>Dinophyceae</taxon>
        <taxon>Gonyaulacales</taxon>
        <taxon>Pyrocystaceae</taxon>
        <taxon>Alexandrium</taxon>
    </lineage>
</organism>
<dbReference type="Pfam" id="PF02812">
    <property type="entry name" value="ELFV_dehydrog_N"/>
    <property type="match status" value="1"/>
</dbReference>
<dbReference type="AlphaFoldDB" id="A0A7S4VVD9"/>